<reference evidence="3 4" key="1">
    <citation type="journal article" date="2007" name="Science">
        <title>The Chlamydomonas genome reveals the evolution of key animal and plant functions.</title>
        <authorList>
            <person name="Merchant S.S."/>
            <person name="Prochnik S.E."/>
            <person name="Vallon O."/>
            <person name="Harris E.H."/>
            <person name="Karpowicz S.J."/>
            <person name="Witman G.B."/>
            <person name="Terry A."/>
            <person name="Salamov A."/>
            <person name="Fritz-Laylin L.K."/>
            <person name="Marechal-Drouard L."/>
            <person name="Marshall W.F."/>
            <person name="Qu L.H."/>
            <person name="Nelson D.R."/>
            <person name="Sanderfoot A.A."/>
            <person name="Spalding M.H."/>
            <person name="Kapitonov V.V."/>
            <person name="Ren Q."/>
            <person name="Ferris P."/>
            <person name="Lindquist E."/>
            <person name="Shapiro H."/>
            <person name="Lucas S.M."/>
            <person name="Grimwood J."/>
            <person name="Schmutz J."/>
            <person name="Cardol P."/>
            <person name="Cerutti H."/>
            <person name="Chanfreau G."/>
            <person name="Chen C.L."/>
            <person name="Cognat V."/>
            <person name="Croft M.T."/>
            <person name="Dent R."/>
            <person name="Dutcher S."/>
            <person name="Fernandez E."/>
            <person name="Fukuzawa H."/>
            <person name="Gonzalez-Ballester D."/>
            <person name="Gonzalez-Halphen D."/>
            <person name="Hallmann A."/>
            <person name="Hanikenne M."/>
            <person name="Hippler M."/>
            <person name="Inwood W."/>
            <person name="Jabbari K."/>
            <person name="Kalanon M."/>
            <person name="Kuras R."/>
            <person name="Lefebvre P.A."/>
            <person name="Lemaire S.D."/>
            <person name="Lobanov A.V."/>
            <person name="Lohr M."/>
            <person name="Manuell A."/>
            <person name="Meier I."/>
            <person name="Mets L."/>
            <person name="Mittag M."/>
            <person name="Mittelmeier T."/>
            <person name="Moroney J.V."/>
            <person name="Moseley J."/>
            <person name="Napoli C."/>
            <person name="Nedelcu A.M."/>
            <person name="Niyogi K."/>
            <person name="Novoselov S.V."/>
            <person name="Paulsen I.T."/>
            <person name="Pazour G."/>
            <person name="Purton S."/>
            <person name="Ral J.P."/>
            <person name="Riano-Pachon D.M."/>
            <person name="Riekhof W."/>
            <person name="Rymarquis L."/>
            <person name="Schroda M."/>
            <person name="Stern D."/>
            <person name="Umen J."/>
            <person name="Willows R."/>
            <person name="Wilson N."/>
            <person name="Zimmer S.L."/>
            <person name="Allmer J."/>
            <person name="Balk J."/>
            <person name="Bisova K."/>
            <person name="Chen C.J."/>
            <person name="Elias M."/>
            <person name="Gendler K."/>
            <person name="Hauser C."/>
            <person name="Lamb M.R."/>
            <person name="Ledford H."/>
            <person name="Long J.C."/>
            <person name="Minagawa J."/>
            <person name="Page M.D."/>
            <person name="Pan J."/>
            <person name="Pootakham W."/>
            <person name="Roje S."/>
            <person name="Rose A."/>
            <person name="Stahlberg E."/>
            <person name="Terauchi A.M."/>
            <person name="Yang P."/>
            <person name="Ball S."/>
            <person name="Bowler C."/>
            <person name="Dieckmann C.L."/>
            <person name="Gladyshev V.N."/>
            <person name="Green P."/>
            <person name="Jorgensen R."/>
            <person name="Mayfield S."/>
            <person name="Mueller-Roeber B."/>
            <person name="Rajamani S."/>
            <person name="Sayre R.T."/>
            <person name="Brokstein P."/>
            <person name="Dubchak I."/>
            <person name="Goodstein D."/>
            <person name="Hornick L."/>
            <person name="Huang Y.W."/>
            <person name="Jhaveri J."/>
            <person name="Luo Y."/>
            <person name="Martinez D."/>
            <person name="Ngau W.C."/>
            <person name="Otillar B."/>
            <person name="Poliakov A."/>
            <person name="Porter A."/>
            <person name="Szajkowski L."/>
            <person name="Werner G."/>
            <person name="Zhou K."/>
            <person name="Grigoriev I.V."/>
            <person name="Rokhsar D.S."/>
            <person name="Grossman A.R."/>
        </authorList>
    </citation>
    <scope>NUCLEOTIDE SEQUENCE [LARGE SCALE GENOMIC DNA]</scope>
    <source>
        <strain evidence="4">CC-503</strain>
    </source>
</reference>
<dbReference type="Proteomes" id="UP000006906">
    <property type="component" value="Chromosome 9"/>
</dbReference>
<dbReference type="EMBL" id="CM008970">
    <property type="protein sequence ID" value="PNW78253.1"/>
    <property type="molecule type" value="Genomic_DNA"/>
</dbReference>
<evidence type="ECO:0000256" key="2">
    <source>
        <dbReference type="SAM" id="SignalP"/>
    </source>
</evidence>
<dbReference type="KEGG" id="cre:CHLRE_09g404900v5"/>
<dbReference type="AlphaFoldDB" id="A0A2K3DCK1"/>
<dbReference type="OrthoDB" id="527051at2759"/>
<feature type="chain" id="PRO_5014381003" evidence="2">
    <location>
        <begin position="21"/>
        <end position="463"/>
    </location>
</feature>
<dbReference type="GeneID" id="5720777"/>
<protein>
    <submittedName>
        <fullName evidence="3">Uncharacterized protein</fullName>
    </submittedName>
</protein>
<feature type="compositionally biased region" description="Pro residues" evidence="1">
    <location>
        <begin position="131"/>
        <end position="153"/>
    </location>
</feature>
<evidence type="ECO:0000256" key="1">
    <source>
        <dbReference type="SAM" id="MobiDB-lite"/>
    </source>
</evidence>
<organism evidence="3 4">
    <name type="scientific">Chlamydomonas reinhardtii</name>
    <name type="common">Chlamydomonas smithii</name>
    <dbReference type="NCBI Taxonomy" id="3055"/>
    <lineage>
        <taxon>Eukaryota</taxon>
        <taxon>Viridiplantae</taxon>
        <taxon>Chlorophyta</taxon>
        <taxon>core chlorophytes</taxon>
        <taxon>Chlorophyceae</taxon>
        <taxon>CS clade</taxon>
        <taxon>Chlamydomonadales</taxon>
        <taxon>Chlamydomonadaceae</taxon>
        <taxon>Chlamydomonas</taxon>
    </lineage>
</organism>
<evidence type="ECO:0000313" key="4">
    <source>
        <dbReference type="Proteomes" id="UP000006906"/>
    </source>
</evidence>
<keyword evidence="4" id="KW-1185">Reference proteome</keyword>
<accession>A0A2K3DCK1</accession>
<keyword evidence="2" id="KW-0732">Signal</keyword>
<dbReference type="Gramene" id="PNW78253">
    <property type="protein sequence ID" value="PNW78253"/>
    <property type="gene ID" value="CHLRE_09g404900v5"/>
</dbReference>
<dbReference type="SUPFAM" id="SSF56300">
    <property type="entry name" value="Metallo-dependent phosphatases"/>
    <property type="match status" value="1"/>
</dbReference>
<dbReference type="RefSeq" id="XP_042920723.1">
    <property type="nucleotide sequence ID" value="XM_043066145.1"/>
</dbReference>
<dbReference type="InterPro" id="IPR029052">
    <property type="entry name" value="Metallo-depent_PP-like"/>
</dbReference>
<feature type="region of interest" description="Disordered" evidence="1">
    <location>
        <begin position="131"/>
        <end position="164"/>
    </location>
</feature>
<dbReference type="InParanoid" id="A0A2K3DCK1"/>
<name>A0A2K3DCK1_CHLRE</name>
<gene>
    <name evidence="3" type="ORF">CHLRE_09g404900v5</name>
</gene>
<dbReference type="PaxDb" id="3055-EDP01850"/>
<evidence type="ECO:0000313" key="3">
    <source>
        <dbReference type="EMBL" id="PNW78253.1"/>
    </source>
</evidence>
<feature type="signal peptide" evidence="2">
    <location>
        <begin position="1"/>
        <end position="20"/>
    </location>
</feature>
<proteinExistence type="predicted"/>
<sequence length="463" mass="50010">MARGTAVAFLLLAAVALAAGKTCNENCCDTVEIRGPGCVIRFTQAPTLPLLAARRHAALMTPWPPTPSACGEGDLPYSNDQATVGMPHMIADMNAAKLAFTAMDGAWAGRGRAGWAGRGWTAWVNGSLAPAPHPVSPSPLPPFPRSHPTPPLSASPGDLKQGSNSPCDDAMYARSLDYFNQLDAPAAFTPGDNDWVDCDRANNGGFNSLERLDYERKVFFSDAYTLGKTKLKQEVQMEPLCPGYSATKPYPLVPCVENRRWMYGGVMYMTANVQGSCNNLCDTNPDPEEFAGRDIANIAWLNSTFAAAKKAGAVAVMIITQANPGWDGSDSTRAPRRDYSTLARLPARIGPNNTNTCGDDTSAPDGFQAWLLAVRAAVLGFGGRPVVYVHGDSHYFRVDKPLLDRNGARIQYFTRVETPGDNAQTGNNDVTWLKVHVDPRSREVFSYSPQVVVGNVANYTNHH</sequence>